<dbReference type="InterPro" id="IPR027417">
    <property type="entry name" value="P-loop_NTPase"/>
</dbReference>
<protein>
    <recommendedName>
        <fullName evidence="2">Bacteriophage/plasmid primase P4 C-terminal domain-containing protein</fullName>
    </recommendedName>
</protein>
<dbReference type="EMBL" id="BARS01017600">
    <property type="protein sequence ID" value="GAF86298.1"/>
    <property type="molecule type" value="Genomic_DNA"/>
</dbReference>
<feature type="non-terminal residue" evidence="1">
    <location>
        <position position="277"/>
    </location>
</feature>
<dbReference type="Gene3D" id="3.40.50.300">
    <property type="entry name" value="P-loop containing nucleotide triphosphate hydrolases"/>
    <property type="match status" value="1"/>
</dbReference>
<reference evidence="1" key="1">
    <citation type="journal article" date="2014" name="Front. Microbiol.">
        <title>High frequency of phylogenetically diverse reductive dehalogenase-homologous genes in deep subseafloor sedimentary metagenomes.</title>
        <authorList>
            <person name="Kawai M."/>
            <person name="Futagami T."/>
            <person name="Toyoda A."/>
            <person name="Takaki Y."/>
            <person name="Nishi S."/>
            <person name="Hori S."/>
            <person name="Arai W."/>
            <person name="Tsubouchi T."/>
            <person name="Morono Y."/>
            <person name="Uchiyama I."/>
            <person name="Ito T."/>
            <person name="Fujiyama A."/>
            <person name="Inagaki F."/>
            <person name="Takami H."/>
        </authorList>
    </citation>
    <scope>NUCLEOTIDE SEQUENCE</scope>
    <source>
        <strain evidence="1">Expedition CK06-06</strain>
    </source>
</reference>
<organism evidence="1">
    <name type="scientific">marine sediment metagenome</name>
    <dbReference type="NCBI Taxonomy" id="412755"/>
    <lineage>
        <taxon>unclassified sequences</taxon>
        <taxon>metagenomes</taxon>
        <taxon>ecological metagenomes</taxon>
    </lineage>
</organism>
<evidence type="ECO:0008006" key="2">
    <source>
        <dbReference type="Google" id="ProtNLM"/>
    </source>
</evidence>
<accession>X0SYK2</accession>
<dbReference type="AlphaFoldDB" id="X0SYK2"/>
<proteinExistence type="predicted"/>
<comment type="caution">
    <text evidence="1">The sequence shown here is derived from an EMBL/GenBank/DDBJ whole genome shotgun (WGS) entry which is preliminary data.</text>
</comment>
<evidence type="ECO:0000313" key="1">
    <source>
        <dbReference type="EMBL" id="GAF86298.1"/>
    </source>
</evidence>
<feature type="non-terminal residue" evidence="1">
    <location>
        <position position="1"/>
    </location>
</feature>
<sequence>CWNSPFTNNLIDHTSEKEIKDFILGYLIDLEDKSIYNFFADAVRYFREEFLTLLSTIDVYFMEDTSGVAYLYYRNCAVRVTRDGVDTIDYLDLGGYVWQDHIIDRTFSSQPHEGCDFQTFIGNICANDENRRETMESTIGYMMHGYKNLSYCPAVILNDEVISDNPEGGTGKGLFMNALSQMKKLVVIDGKAFAFERSFPYQLVSADTQILCFDDVKKNFDFERLFSVVTEGLTLEKKNKDAIKIPFERSPKIGITTNYAIKGAGNSFARRKWELEL</sequence>
<gene>
    <name evidence="1" type="ORF">S01H1_28763</name>
</gene>
<name>X0SYK2_9ZZZZ</name>